<organism evidence="2 3">
    <name type="scientific">Clonostachys rhizophaga</name>
    <dbReference type="NCBI Taxonomy" id="160324"/>
    <lineage>
        <taxon>Eukaryota</taxon>
        <taxon>Fungi</taxon>
        <taxon>Dikarya</taxon>
        <taxon>Ascomycota</taxon>
        <taxon>Pezizomycotina</taxon>
        <taxon>Sordariomycetes</taxon>
        <taxon>Hypocreomycetidae</taxon>
        <taxon>Hypocreales</taxon>
        <taxon>Bionectriaceae</taxon>
        <taxon>Clonostachys</taxon>
    </lineage>
</organism>
<gene>
    <name evidence="2" type="ORF">CRHIZ90672A_00008986</name>
</gene>
<dbReference type="InterPro" id="IPR001663">
    <property type="entry name" value="Rng_hydr_dOase-A"/>
</dbReference>
<evidence type="ECO:0008006" key="4">
    <source>
        <dbReference type="Google" id="ProtNLM"/>
    </source>
</evidence>
<evidence type="ECO:0000256" key="1">
    <source>
        <dbReference type="SAM" id="MobiDB-lite"/>
    </source>
</evidence>
<feature type="compositionally biased region" description="Basic and acidic residues" evidence="1">
    <location>
        <begin position="160"/>
        <end position="170"/>
    </location>
</feature>
<dbReference type="PANTHER" id="PTHR43756:SF5">
    <property type="entry name" value="CHOLINE MONOOXYGENASE, CHLOROPLASTIC"/>
    <property type="match status" value="1"/>
</dbReference>
<accession>A0A9N9YY11</accession>
<evidence type="ECO:0000313" key="2">
    <source>
        <dbReference type="EMBL" id="CAH0041240.1"/>
    </source>
</evidence>
<comment type="caution">
    <text evidence="2">The sequence shown here is derived from an EMBL/GenBank/DDBJ whole genome shotgun (WGS) entry which is preliminary data.</text>
</comment>
<dbReference type="OrthoDB" id="426882at2759"/>
<proteinExistence type="predicted"/>
<dbReference type="SUPFAM" id="SSF50022">
    <property type="entry name" value="ISP domain"/>
    <property type="match status" value="1"/>
</dbReference>
<feature type="region of interest" description="Disordered" evidence="1">
    <location>
        <begin position="160"/>
        <end position="189"/>
    </location>
</feature>
<sequence>MEPVSNTARTASEAAAKKNEAITTLPSSWYREEEFYELKRRAIWSKNGILAAHVSRLGNTGDYIKFDVAGFSYFLIKDKGNDVKGYLNVCRHTAYRTLFLSGKIAKAPRFDTIEGFDKDDFSLFSIHTHVDRRGFISANLDSSPEPTISWECQLGGTDKQPRLWLDRGESNEDEPTWSLDIRSELGRDD</sequence>
<dbReference type="Proteomes" id="UP000696573">
    <property type="component" value="Unassembled WGS sequence"/>
</dbReference>
<dbReference type="Gene3D" id="2.102.10.10">
    <property type="entry name" value="Rieske [2Fe-2S] iron-sulphur domain"/>
    <property type="match status" value="1"/>
</dbReference>
<dbReference type="EMBL" id="CABFNQ020000763">
    <property type="protein sequence ID" value="CAH0041240.1"/>
    <property type="molecule type" value="Genomic_DNA"/>
</dbReference>
<keyword evidence="3" id="KW-1185">Reference proteome</keyword>
<dbReference type="PANTHER" id="PTHR43756">
    <property type="entry name" value="CHOLINE MONOOXYGENASE, CHLOROPLASTIC"/>
    <property type="match status" value="1"/>
</dbReference>
<dbReference type="InterPro" id="IPR036922">
    <property type="entry name" value="Rieske_2Fe-2S_sf"/>
</dbReference>
<evidence type="ECO:0000313" key="3">
    <source>
        <dbReference type="Proteomes" id="UP000696573"/>
    </source>
</evidence>
<name>A0A9N9YY11_9HYPO</name>
<dbReference type="GO" id="GO:0051537">
    <property type="term" value="F:2 iron, 2 sulfur cluster binding"/>
    <property type="evidence" value="ECO:0007669"/>
    <property type="project" value="InterPro"/>
</dbReference>
<dbReference type="AlphaFoldDB" id="A0A9N9YY11"/>
<protein>
    <recommendedName>
        <fullName evidence="4">Rieske domain-containing protein</fullName>
    </recommendedName>
</protein>
<reference evidence="2" key="1">
    <citation type="submission" date="2021-10" db="EMBL/GenBank/DDBJ databases">
        <authorList>
            <person name="Piombo E."/>
        </authorList>
    </citation>
    <scope>NUCLEOTIDE SEQUENCE</scope>
</reference>